<dbReference type="InterPro" id="IPR038765">
    <property type="entry name" value="Papain-like_cys_pep_sf"/>
</dbReference>
<comment type="similarity">
    <text evidence="1 2">Belongs to the arylamine N-acetyltransferase family.</text>
</comment>
<keyword evidence="3" id="KW-0808">Transferase</keyword>
<dbReference type="InterPro" id="IPR001447">
    <property type="entry name" value="Arylamine_N-AcTrfase"/>
</dbReference>
<dbReference type="Proteomes" id="UP000243542">
    <property type="component" value="Unassembled WGS sequence"/>
</dbReference>
<name>A0A2A9G395_9PSEU</name>
<dbReference type="PANTHER" id="PTHR11786:SF0">
    <property type="entry name" value="ARYLAMINE N-ACETYLTRANSFERASE 4-RELATED"/>
    <property type="match status" value="1"/>
</dbReference>
<proteinExistence type="inferred from homology"/>
<dbReference type="AlphaFoldDB" id="A0A2A9G395"/>
<evidence type="ECO:0000313" key="3">
    <source>
        <dbReference type="EMBL" id="PFG57280.1"/>
    </source>
</evidence>
<dbReference type="PANTHER" id="PTHR11786">
    <property type="entry name" value="N-HYDROXYARYLAMINE O-ACETYLTRANSFERASE"/>
    <property type="match status" value="1"/>
</dbReference>
<keyword evidence="4" id="KW-1185">Reference proteome</keyword>
<dbReference type="Pfam" id="PF00797">
    <property type="entry name" value="Acetyltransf_2"/>
    <property type="match status" value="1"/>
</dbReference>
<evidence type="ECO:0000256" key="2">
    <source>
        <dbReference type="RuleBase" id="RU003452"/>
    </source>
</evidence>
<dbReference type="RefSeq" id="WP_245914306.1">
    <property type="nucleotide sequence ID" value="NZ_JBIAKZ010000010.1"/>
</dbReference>
<dbReference type="GO" id="GO:0016407">
    <property type="term" value="F:acetyltransferase activity"/>
    <property type="evidence" value="ECO:0007669"/>
    <property type="project" value="InterPro"/>
</dbReference>
<dbReference type="Gene3D" id="2.40.128.150">
    <property type="entry name" value="Cysteine proteinases"/>
    <property type="match status" value="1"/>
</dbReference>
<protein>
    <submittedName>
        <fullName evidence="3">N-hydroxyarylamine O-acetyltransferase</fullName>
    </submittedName>
</protein>
<gene>
    <name evidence="3" type="ORF">ATK36_0847</name>
</gene>
<dbReference type="SUPFAM" id="SSF54001">
    <property type="entry name" value="Cysteine proteinases"/>
    <property type="match status" value="1"/>
</dbReference>
<dbReference type="Gene3D" id="3.30.2140.10">
    <property type="entry name" value="Arylamine N-acetyltransferase"/>
    <property type="match status" value="1"/>
</dbReference>
<accession>A0A2A9G395</accession>
<reference evidence="3 4" key="1">
    <citation type="submission" date="2017-10" db="EMBL/GenBank/DDBJ databases">
        <title>Sequencing the genomes of 1000 actinobacteria strains.</title>
        <authorList>
            <person name="Klenk H.-P."/>
        </authorList>
    </citation>
    <scope>NUCLEOTIDE SEQUENCE [LARGE SCALE GENOMIC DNA]</scope>
    <source>
        <strain evidence="3 4">DSM 46092</strain>
    </source>
</reference>
<organism evidence="3 4">
    <name type="scientific">Amycolatopsis sulphurea</name>
    <dbReference type="NCBI Taxonomy" id="76022"/>
    <lineage>
        <taxon>Bacteria</taxon>
        <taxon>Bacillati</taxon>
        <taxon>Actinomycetota</taxon>
        <taxon>Actinomycetes</taxon>
        <taxon>Pseudonocardiales</taxon>
        <taxon>Pseudonocardiaceae</taxon>
        <taxon>Amycolatopsis</taxon>
    </lineage>
</organism>
<comment type="caution">
    <text evidence="3">The sequence shown here is derived from an EMBL/GenBank/DDBJ whole genome shotgun (WGS) entry which is preliminary data.</text>
</comment>
<evidence type="ECO:0000256" key="1">
    <source>
        <dbReference type="ARBA" id="ARBA00006547"/>
    </source>
</evidence>
<sequence length="290" mass="32444">MTSLEPFSFPAADPMASFDTTAFDLDAYLARVGHPHAEPSAKTLSSLHAAHVRAIPFENVDVVLRRHRGIELPAIVDKLVRRNRGGYCFEHGLLFAAALEELGFAVRRSFARVRPGREHGSYTHMLSMVRTGGADYLVDVGFGAWVMYPTPLIDGAEVDQAGWRHRVRWDNGQWFFEKSAGDGWDTLHATLGLPARQIDYEVFHHYTSTHPRSPFTGQLVVMRLADGVTRRLVGTQLTTEYDDGRLETAEIVGVELAETLHSLGVDLTPAELSALREFYDSARHFRGERL</sequence>
<dbReference type="EMBL" id="PDJK01000001">
    <property type="protein sequence ID" value="PFG57280.1"/>
    <property type="molecule type" value="Genomic_DNA"/>
</dbReference>
<dbReference type="PRINTS" id="PR01543">
    <property type="entry name" value="ANATRNSFRASE"/>
</dbReference>
<evidence type="ECO:0000313" key="4">
    <source>
        <dbReference type="Proteomes" id="UP000243542"/>
    </source>
</evidence>